<evidence type="ECO:0000259" key="1">
    <source>
        <dbReference type="Pfam" id="PF04149"/>
    </source>
</evidence>
<evidence type="ECO:0000313" key="2">
    <source>
        <dbReference type="EMBL" id="XDQ82974.1"/>
    </source>
</evidence>
<dbReference type="EMBL" id="CP163445">
    <property type="protein sequence ID" value="XDQ82974.1"/>
    <property type="molecule type" value="Genomic_DNA"/>
</dbReference>
<dbReference type="RefSeq" id="WP_369185200.1">
    <property type="nucleotide sequence ID" value="NZ_CP163445.1"/>
</dbReference>
<organism evidence="2">
    <name type="scientific">Streptomyces sp. Y1</name>
    <dbReference type="NCBI Taxonomy" id="3238634"/>
    <lineage>
        <taxon>Bacteria</taxon>
        <taxon>Bacillati</taxon>
        <taxon>Actinomycetota</taxon>
        <taxon>Actinomycetes</taxon>
        <taxon>Kitasatosporales</taxon>
        <taxon>Streptomycetaceae</taxon>
        <taxon>Streptomyces</taxon>
    </lineage>
</organism>
<dbReference type="InterPro" id="IPR007278">
    <property type="entry name" value="DUF397"/>
</dbReference>
<dbReference type="Pfam" id="PF04149">
    <property type="entry name" value="DUF397"/>
    <property type="match status" value="1"/>
</dbReference>
<name>A0AB39TUX7_9ACTN</name>
<reference evidence="2" key="1">
    <citation type="submission" date="2024-07" db="EMBL/GenBank/DDBJ databases">
        <authorList>
            <person name="Yu S.T."/>
        </authorList>
    </citation>
    <scope>NUCLEOTIDE SEQUENCE</scope>
    <source>
        <strain evidence="2">Y1</strain>
    </source>
</reference>
<accession>A0AB39TUX7</accession>
<sequence length="66" mass="6982">MTRPTFKKSTYSGGDVNCVEIATPGGPSSYIRDSKDPSGPTLAFDRAAHEAFIRAVAAGEFDFGLV</sequence>
<feature type="domain" description="DUF397" evidence="1">
    <location>
        <begin position="6"/>
        <end position="56"/>
    </location>
</feature>
<protein>
    <submittedName>
        <fullName evidence="2">DUF397 domain-containing protein</fullName>
    </submittedName>
</protein>
<gene>
    <name evidence="2" type="ORF">AB2U05_32975</name>
</gene>
<proteinExistence type="predicted"/>
<dbReference type="AlphaFoldDB" id="A0AB39TUX7"/>